<dbReference type="RefSeq" id="XP_017774645.1">
    <property type="nucleotide sequence ID" value="XM_017919156.1"/>
</dbReference>
<protein>
    <submittedName>
        <fullName evidence="6">Nucleolar complex protein 2 homolog</fullName>
    </submittedName>
</protein>
<gene>
    <name evidence="6" type="primary">LOC108561289</name>
</gene>
<keyword evidence="3" id="KW-0539">Nucleus</keyword>
<evidence type="ECO:0000313" key="6">
    <source>
        <dbReference type="RefSeq" id="XP_017774645.1"/>
    </source>
</evidence>
<feature type="region of interest" description="Disordered" evidence="4">
    <location>
        <begin position="1"/>
        <end position="153"/>
    </location>
</feature>
<evidence type="ECO:0000256" key="2">
    <source>
        <dbReference type="ARBA" id="ARBA00005907"/>
    </source>
</evidence>
<comment type="similarity">
    <text evidence="2">Belongs to the NOC2 family.</text>
</comment>
<proteinExistence type="inferred from homology"/>
<evidence type="ECO:0000256" key="3">
    <source>
        <dbReference type="ARBA" id="ARBA00023242"/>
    </source>
</evidence>
<evidence type="ECO:0000313" key="5">
    <source>
        <dbReference type="Proteomes" id="UP000695000"/>
    </source>
</evidence>
<name>A0ABM1MJ95_NICVS</name>
<evidence type="ECO:0000256" key="4">
    <source>
        <dbReference type="SAM" id="MobiDB-lite"/>
    </source>
</evidence>
<accession>A0ABM1MJ95</accession>
<sequence>MAKFKKKPISAKAMNGNAKNNKRKPQREEPEESEDEVESEGEDVDLNSEAEDDSEIEMSDSEDADNEEEEEDEGGNLIDGEAEEVDEECEEEEEDEELDMNEECEDEEDEELEIDEGSEGDNNEDEDLEKDDESEAEDDPKEHKKALERLQETDPEFYKFLKDNDKKLLKFNISDSEDDDEDDQDVDLHKPSDDLEVASDESDFEDETKTHVDDRVITLKKIKQWQEEIKVDKTKNTIVCLINAFKAALVRIDGDEDQSVEYKVDGSAVFNGVMQLCVLELGPAIRKFLGYKSGSKMPVNKLKKYVKIRAHLYNYFGSLSKLINNISSNHILTVLLKHLHYMSPLMVEFSGITKLLKGLVKVWSTGDESVRVVAFLCILRFTRSNQQQHLDSILKQMYLSYIKNSKFVSANTLPAINFMRRSLVEMFALDLNVTYQHAFLYIRQLAINLRNAITVNKKENIQTVYNWQYINSLKLWGNLLEVTCDKPQLQPLVYPFVQVCLGTIKLVPTAAFYPLRFHVLQILIEFSRQNRVYVPILPFILEVLQLDFNKKHKKVSMKPLNLNLMLRVSKGQQNENGYKTALVEHVYSMVLEYMSIQSQSIAFPDLALICTIQLKKFVKNCKDSNYQKKISQLLDKIKQNSDFIEKERTKVSMSLNEFNLIEGWESNVKNKGTPLNAFHENWSKVNQLKRKKQANKTDEIAEYNLPTLKKFKKENVKREDGPVELFPSDSEDELSIEKKEVDGDASKKVKTQSQSEKKKLKKKSKKTKGSTMEIDEINASGEGDIVQDFNVSDW</sequence>
<feature type="compositionally biased region" description="Basic and acidic residues" evidence="4">
    <location>
        <begin position="140"/>
        <end position="153"/>
    </location>
</feature>
<reference evidence="6" key="1">
    <citation type="submission" date="2025-08" db="UniProtKB">
        <authorList>
            <consortium name="RefSeq"/>
        </authorList>
    </citation>
    <scope>IDENTIFICATION</scope>
    <source>
        <tissue evidence="6">Whole Larva</tissue>
    </source>
</reference>
<organism evidence="5 6">
    <name type="scientific">Nicrophorus vespilloides</name>
    <name type="common">Boreal carrion beetle</name>
    <dbReference type="NCBI Taxonomy" id="110193"/>
    <lineage>
        <taxon>Eukaryota</taxon>
        <taxon>Metazoa</taxon>
        <taxon>Ecdysozoa</taxon>
        <taxon>Arthropoda</taxon>
        <taxon>Hexapoda</taxon>
        <taxon>Insecta</taxon>
        <taxon>Pterygota</taxon>
        <taxon>Neoptera</taxon>
        <taxon>Endopterygota</taxon>
        <taxon>Coleoptera</taxon>
        <taxon>Polyphaga</taxon>
        <taxon>Staphyliniformia</taxon>
        <taxon>Silphidae</taxon>
        <taxon>Nicrophorinae</taxon>
        <taxon>Nicrophorus</taxon>
    </lineage>
</organism>
<comment type="subcellular location">
    <subcellularLocation>
        <location evidence="1">Nucleus</location>
    </subcellularLocation>
</comment>
<feature type="compositionally biased region" description="Basic residues" evidence="4">
    <location>
        <begin position="758"/>
        <end position="768"/>
    </location>
</feature>
<dbReference type="Proteomes" id="UP000695000">
    <property type="component" value="Unplaced"/>
</dbReference>
<feature type="compositionally biased region" description="Acidic residues" evidence="4">
    <location>
        <begin position="29"/>
        <end position="139"/>
    </location>
</feature>
<feature type="compositionally biased region" description="Acidic residues" evidence="4">
    <location>
        <begin position="175"/>
        <end position="185"/>
    </location>
</feature>
<feature type="region of interest" description="Disordered" evidence="4">
    <location>
        <begin position="721"/>
        <end position="794"/>
    </location>
</feature>
<dbReference type="InterPro" id="IPR005343">
    <property type="entry name" value="Noc2"/>
</dbReference>
<feature type="compositionally biased region" description="Acidic residues" evidence="4">
    <location>
        <begin position="194"/>
        <end position="206"/>
    </location>
</feature>
<dbReference type="GeneID" id="108561289"/>
<keyword evidence="5" id="KW-1185">Reference proteome</keyword>
<dbReference type="PANTHER" id="PTHR12687:SF4">
    <property type="entry name" value="NUCLEOLAR COMPLEX PROTEIN 2 HOMOLOG"/>
    <property type="match status" value="1"/>
</dbReference>
<dbReference type="Pfam" id="PF03715">
    <property type="entry name" value="Noc2"/>
    <property type="match status" value="1"/>
</dbReference>
<feature type="region of interest" description="Disordered" evidence="4">
    <location>
        <begin position="173"/>
        <end position="209"/>
    </location>
</feature>
<evidence type="ECO:0000256" key="1">
    <source>
        <dbReference type="ARBA" id="ARBA00004123"/>
    </source>
</evidence>
<feature type="compositionally biased region" description="Basic and acidic residues" evidence="4">
    <location>
        <begin position="735"/>
        <end position="747"/>
    </location>
</feature>
<dbReference type="PANTHER" id="PTHR12687">
    <property type="entry name" value="NUCLEOLAR COMPLEX 2 AND RAD4-RELATED"/>
    <property type="match status" value="1"/>
</dbReference>